<dbReference type="GO" id="GO:0009097">
    <property type="term" value="P:isoleucine biosynthetic process"/>
    <property type="evidence" value="ECO:0007669"/>
    <property type="project" value="TreeGrafter"/>
</dbReference>
<dbReference type="Pfam" id="PF00291">
    <property type="entry name" value="PALP"/>
    <property type="match status" value="1"/>
</dbReference>
<keyword evidence="3" id="KW-0456">Lyase</keyword>
<evidence type="ECO:0000256" key="2">
    <source>
        <dbReference type="ARBA" id="ARBA00022898"/>
    </source>
</evidence>
<comment type="cofactor">
    <cofactor evidence="1">
        <name>pyridoxal 5'-phosphate</name>
        <dbReference type="ChEBI" id="CHEBI:597326"/>
    </cofactor>
</comment>
<dbReference type="PANTHER" id="PTHR48078">
    <property type="entry name" value="THREONINE DEHYDRATASE, MITOCHONDRIAL-RELATED"/>
    <property type="match status" value="1"/>
</dbReference>
<dbReference type="Proteomes" id="UP000261520">
    <property type="component" value="Unplaced"/>
</dbReference>
<dbReference type="InterPro" id="IPR050147">
    <property type="entry name" value="Ser/Thr_Dehydratase"/>
</dbReference>
<organism evidence="7 8">
    <name type="scientific">Periophthalmus magnuspinnatus</name>
    <dbReference type="NCBI Taxonomy" id="409849"/>
    <lineage>
        <taxon>Eukaryota</taxon>
        <taxon>Metazoa</taxon>
        <taxon>Chordata</taxon>
        <taxon>Craniata</taxon>
        <taxon>Vertebrata</taxon>
        <taxon>Euteleostomi</taxon>
        <taxon>Actinopterygii</taxon>
        <taxon>Neopterygii</taxon>
        <taxon>Teleostei</taxon>
        <taxon>Neoteleostei</taxon>
        <taxon>Acanthomorphata</taxon>
        <taxon>Gobiaria</taxon>
        <taxon>Gobiiformes</taxon>
        <taxon>Gobioidei</taxon>
        <taxon>Gobiidae</taxon>
        <taxon>Oxudercinae</taxon>
        <taxon>Periophthalmus</taxon>
    </lineage>
</organism>
<dbReference type="GO" id="GO:0006565">
    <property type="term" value="P:L-serine catabolic process"/>
    <property type="evidence" value="ECO:0007669"/>
    <property type="project" value="TreeGrafter"/>
</dbReference>
<feature type="domain" description="Tryptophan synthase beta chain-like PALP" evidence="6">
    <location>
        <begin position="138"/>
        <end position="410"/>
    </location>
</feature>
<dbReference type="SUPFAM" id="SSF53686">
    <property type="entry name" value="Tryptophan synthase beta subunit-like PLP-dependent enzymes"/>
    <property type="match status" value="1"/>
</dbReference>
<dbReference type="PANTHER" id="PTHR48078:SF19">
    <property type="entry name" value="ACT DOMAIN-CONTAINING PROTEIN"/>
    <property type="match status" value="1"/>
</dbReference>
<evidence type="ECO:0000256" key="1">
    <source>
        <dbReference type="ARBA" id="ARBA00001933"/>
    </source>
</evidence>
<reference evidence="7" key="1">
    <citation type="submission" date="2025-08" db="UniProtKB">
        <authorList>
            <consortium name="Ensembl"/>
        </authorList>
    </citation>
    <scope>IDENTIFICATION</scope>
</reference>
<dbReference type="FunFam" id="3.40.50.1100:FF:000044">
    <property type="entry name" value="Phenylserine dehydratase"/>
    <property type="match status" value="1"/>
</dbReference>
<dbReference type="Ensembl" id="ENSPMGT00000024517.1">
    <property type="protein sequence ID" value="ENSPMGP00000023014.1"/>
    <property type="gene ID" value="ENSPMGG00000018624.1"/>
</dbReference>
<accession>A0A3B4B2Z8</accession>
<dbReference type="STRING" id="409849.ENSPMGP00000023014"/>
<dbReference type="GO" id="GO:0003941">
    <property type="term" value="F:L-serine ammonia-lyase activity"/>
    <property type="evidence" value="ECO:0007669"/>
    <property type="project" value="TreeGrafter"/>
</dbReference>
<dbReference type="Gene3D" id="3.40.50.1100">
    <property type="match status" value="2"/>
</dbReference>
<evidence type="ECO:0000256" key="3">
    <source>
        <dbReference type="ARBA" id="ARBA00023239"/>
    </source>
</evidence>
<name>A0A3B4B2Z8_9GOBI</name>
<dbReference type="AlphaFoldDB" id="A0A3B4B2Z8"/>
<sequence length="504" mass="56878">MNFAAQFFFSRYLRERLERIFSPKPALKDREENDPFWQSEELRLGLSAPVCNPGQLSNGTVHRRPTLIEPHRLRDFGEEEQVLNGEVKVHETIVLEGPQIPLMNPPKTRRRSQFAPPPPVQILRFEDISAAAFKLQSTIQKTPCTYSRLSKQYGMEIYLKKEHLHYTGSVKERGVLCLLSSLTEQRKGVIVATDCNFSLAVAHHAVELRIPVFVIMPSVCSSLRFRVYRDYGAMVISYGSTAQDAQKHARHLAHDNQYLYLEEDDSEAYLAGLGTVGLEVLEQVSKVDAVLVPSAGHYGLLAGTAAAVKHLNARTKVIGVEPEGFPLLLQSLKTDSPVQHLQSNPNRKLYGGENVFQLCKRFVDKVLPVSEEDSLVAMLRFQEFERTTVDIEAAMGLAAIMTGELPELKGKSSANMELDLVRQCMDRALVLDDRVSKFSVHIGEWPGDMAKLLDTLSREDIRSYYCVLCCVQVECVVETRDRAQSAQLRKTLSERYPSVTWLER</sequence>
<evidence type="ECO:0000313" key="7">
    <source>
        <dbReference type="Ensembl" id="ENSPMGP00000023014.1"/>
    </source>
</evidence>
<keyword evidence="2" id="KW-0663">Pyridoxal phosphate</keyword>
<reference evidence="7" key="2">
    <citation type="submission" date="2025-09" db="UniProtKB">
        <authorList>
            <consortium name="Ensembl"/>
        </authorList>
    </citation>
    <scope>IDENTIFICATION</scope>
</reference>
<dbReference type="GO" id="GO:0004794">
    <property type="term" value="F:threonine deaminase activity"/>
    <property type="evidence" value="ECO:0007669"/>
    <property type="project" value="TreeGrafter"/>
</dbReference>
<dbReference type="InterPro" id="IPR036052">
    <property type="entry name" value="TrpB-like_PALP_sf"/>
</dbReference>
<evidence type="ECO:0000256" key="5">
    <source>
        <dbReference type="ARBA" id="ARBA00042605"/>
    </source>
</evidence>
<proteinExistence type="predicted"/>
<dbReference type="InterPro" id="IPR001926">
    <property type="entry name" value="TrpB-like_PALP"/>
</dbReference>
<evidence type="ECO:0000259" key="6">
    <source>
        <dbReference type="Pfam" id="PF00291"/>
    </source>
</evidence>
<evidence type="ECO:0000256" key="4">
    <source>
        <dbReference type="ARBA" id="ARBA00041766"/>
    </source>
</evidence>
<dbReference type="CDD" id="cd01562">
    <property type="entry name" value="Thr-dehyd"/>
    <property type="match status" value="1"/>
</dbReference>
<dbReference type="GO" id="GO:0006567">
    <property type="term" value="P:L-threonine catabolic process"/>
    <property type="evidence" value="ECO:0007669"/>
    <property type="project" value="TreeGrafter"/>
</dbReference>
<keyword evidence="8" id="KW-1185">Reference proteome</keyword>
<protein>
    <recommendedName>
        <fullName evidence="4">L-serine deaminase</fullName>
    </recommendedName>
    <alternativeName>
        <fullName evidence="5">L-threonine dehydratase</fullName>
    </alternativeName>
</protein>
<evidence type="ECO:0000313" key="8">
    <source>
        <dbReference type="Proteomes" id="UP000261520"/>
    </source>
</evidence>